<gene>
    <name evidence="2" type="ORF">DW035_08945</name>
</gene>
<dbReference type="EMBL" id="QROI01000012">
    <property type="protein sequence ID" value="RHL15156.1"/>
    <property type="molecule type" value="Genomic_DNA"/>
</dbReference>
<dbReference type="Proteomes" id="UP000284916">
    <property type="component" value="Unassembled WGS sequence"/>
</dbReference>
<dbReference type="RefSeq" id="WP_007561024.1">
    <property type="nucleotide sequence ID" value="NZ_CABKPU010000006.1"/>
</dbReference>
<dbReference type="AlphaFoldDB" id="A0A415J598"/>
<feature type="signal peptide" evidence="1">
    <location>
        <begin position="1"/>
        <end position="22"/>
    </location>
</feature>
<comment type="caution">
    <text evidence="2">The sequence shown here is derived from an EMBL/GenBank/DDBJ whole genome shotgun (WGS) entry which is preliminary data.</text>
</comment>
<feature type="chain" id="PRO_5019533088" description="PEGA domain-containing protein" evidence="1">
    <location>
        <begin position="23"/>
        <end position="109"/>
    </location>
</feature>
<sequence>MKEIRFLAISLLVALSMGFSSCATNIPISLLCNEQHIEIYINEEYVGRGLINYVVPKGTDYINVSCKENGIEIYNRNYYVKGKKNQLFELDIPKDYRYSSGQQIKPQIK</sequence>
<name>A0A415J598_9BACT</name>
<accession>A0A415J598</accession>
<dbReference type="GeneID" id="43184757"/>
<organism evidence="2 3">
    <name type="scientific">Phocaeicola plebeius</name>
    <dbReference type="NCBI Taxonomy" id="310297"/>
    <lineage>
        <taxon>Bacteria</taxon>
        <taxon>Pseudomonadati</taxon>
        <taxon>Bacteroidota</taxon>
        <taxon>Bacteroidia</taxon>
        <taxon>Bacteroidales</taxon>
        <taxon>Bacteroidaceae</taxon>
        <taxon>Phocaeicola</taxon>
    </lineage>
</organism>
<dbReference type="PROSITE" id="PS51257">
    <property type="entry name" value="PROKAR_LIPOPROTEIN"/>
    <property type="match status" value="1"/>
</dbReference>
<evidence type="ECO:0000256" key="1">
    <source>
        <dbReference type="SAM" id="SignalP"/>
    </source>
</evidence>
<evidence type="ECO:0000313" key="2">
    <source>
        <dbReference type="EMBL" id="RHL15156.1"/>
    </source>
</evidence>
<evidence type="ECO:0000313" key="3">
    <source>
        <dbReference type="Proteomes" id="UP000284916"/>
    </source>
</evidence>
<protein>
    <recommendedName>
        <fullName evidence="4">PEGA domain-containing protein</fullName>
    </recommendedName>
</protein>
<proteinExistence type="predicted"/>
<evidence type="ECO:0008006" key="4">
    <source>
        <dbReference type="Google" id="ProtNLM"/>
    </source>
</evidence>
<keyword evidence="1" id="KW-0732">Signal</keyword>
<reference evidence="2 3" key="1">
    <citation type="submission" date="2018-08" db="EMBL/GenBank/DDBJ databases">
        <title>A genome reference for cultivated species of the human gut microbiota.</title>
        <authorList>
            <person name="Zou Y."/>
            <person name="Xue W."/>
            <person name="Luo G."/>
        </authorList>
    </citation>
    <scope>NUCLEOTIDE SEQUENCE [LARGE SCALE GENOMIC DNA]</scope>
    <source>
        <strain evidence="2 3">AF39-11</strain>
    </source>
</reference>